<dbReference type="CDD" id="cd14798">
    <property type="entry name" value="RX-CC_like"/>
    <property type="match status" value="1"/>
</dbReference>
<sequence length="1009" mass="115180">GSRSTKVSDIVFFESRPGGVYTKAQLQKELETLATCGMFEKVDLEGNPRSHHLLRGEHSKPIEMDADMTDKEKLEYCRSGGWIGRYHVNPRQDEKKNEGGIIVPGPGGPPTLASFQPGGVCYFFEHRNIQGLNRSLMGSVTTSNFLNPQVLHSPVFTGGPGVEEVPPIWVDRAGVKANITEPTNTSHQTYRISADGPPTTLSGTGIDRMAFLHANNTKFVNGAVVGERNVFQVDQRLATKPFVLGGPYSVRGYNMGELGAARNILEHWNDLGSSKDVKGNPTAVYRRMGQGSSYGVGVKLGLVRAEYALDHNNGTGALFFRVWREVLRSFNSITGFVVRKMGDYLIKEASMLMTVRDEVEELKTELTCIHCYLRDVEAREREDEVSKEWNWPTKKDAYNIGDDIRSLKRRLVDITRKRQTYGVGRFKEVTSSRVRQLRRARPVDHEELVVGFEDDVKFLLAKLLDDEGERYIISIFGMGGLGKTALARKLYNLGDVKRRFEYRAWTYVSQDYNTRDMLLRIIRSLGVASGEELERIKMFTEEEELEAYLHDLLDGRRYLVVVDDIWKQDAWESLKRALPCNHGESRVIITTRIKAVAEGVDGRVYVHKLSFNELHYELKLCFLYLSVFPEDYEIDVEKLIHLLVAEGFIQEDGEMMMEDVARHYIEELIDISLVEAVRRERGKVVFCRIHDLLRDVAIKKAKEINFVSLVYNEHHSSTTCRREVVHHLMDNNYLCDRRVNKRMRSFLFFGEQKGMLGNVICESIHLRYLGVADTGLRHLPSPISNLEFLQTLDASGNRFEGMTDLRKLTSLRHLMGRFIGELLIGDAVNLQTLRSISSYSWSKIQCKSLKNLRDLEIYDSGYVELTRVRLNLSSFSNLTNLRALTLRVPTFRISSEAVVFHMDVFFPSLESLTFSGTNLEEDPMPALQKLPRLEDLVLEDCDCSEVKMSFSAQGFARLRKLALFRVRLDSLWIEEEAMPSLMHLNLVNRLGPRTKMMIPDRFLALVRGY</sequence>
<keyword evidence="10" id="KW-1185">Reference proteome</keyword>
<evidence type="ECO:0000313" key="10">
    <source>
        <dbReference type="Proteomes" id="UP000824890"/>
    </source>
</evidence>
<evidence type="ECO:0000259" key="6">
    <source>
        <dbReference type="Pfam" id="PF23559"/>
    </source>
</evidence>
<dbReference type="InterPro" id="IPR002182">
    <property type="entry name" value="NB-ARC"/>
</dbReference>
<keyword evidence="3" id="KW-0611">Plant defense</keyword>
<dbReference type="InterPro" id="IPR038005">
    <property type="entry name" value="RX-like_CC"/>
</dbReference>
<dbReference type="Gene3D" id="3.40.50.300">
    <property type="entry name" value="P-loop containing nucleotide triphosphate hydrolases"/>
    <property type="match status" value="1"/>
</dbReference>
<feature type="non-terminal residue" evidence="9">
    <location>
        <position position="1"/>
    </location>
</feature>
<dbReference type="InterPro" id="IPR057354">
    <property type="entry name" value="POTRA1_3_Toc75"/>
</dbReference>
<feature type="domain" description="Disease resistance N-terminal" evidence="5">
    <location>
        <begin position="335"/>
        <end position="403"/>
    </location>
</feature>
<keyword evidence="1" id="KW-0677">Repeat</keyword>
<comment type="caution">
    <text evidence="9">The sequence shown here is derived from an EMBL/GenBank/DDBJ whole genome shotgun (WGS) entry which is preliminary data.</text>
</comment>
<feature type="domain" description="NB-ARC" evidence="4">
    <location>
        <begin position="453"/>
        <end position="611"/>
    </location>
</feature>
<dbReference type="InterPro" id="IPR032675">
    <property type="entry name" value="LRR_dom_sf"/>
</dbReference>
<dbReference type="Pfam" id="PF23598">
    <property type="entry name" value="LRR_14"/>
    <property type="match status" value="1"/>
</dbReference>
<dbReference type="Pfam" id="PF00931">
    <property type="entry name" value="NB-ARC"/>
    <property type="match status" value="1"/>
</dbReference>
<name>A0ABQ7XP19_BRANA</name>
<evidence type="ECO:0000259" key="7">
    <source>
        <dbReference type="Pfam" id="PF23598"/>
    </source>
</evidence>
<dbReference type="Pfam" id="PF23559">
    <property type="entry name" value="WHD_DRP"/>
    <property type="match status" value="1"/>
</dbReference>
<dbReference type="SUPFAM" id="SSF52540">
    <property type="entry name" value="P-loop containing nucleoside triphosphate hydrolases"/>
    <property type="match status" value="1"/>
</dbReference>
<evidence type="ECO:0000256" key="2">
    <source>
        <dbReference type="ARBA" id="ARBA00022741"/>
    </source>
</evidence>
<accession>A0ABQ7XP19</accession>
<evidence type="ECO:0000259" key="4">
    <source>
        <dbReference type="Pfam" id="PF00931"/>
    </source>
</evidence>
<dbReference type="Proteomes" id="UP000824890">
    <property type="component" value="Unassembled WGS sequence"/>
</dbReference>
<dbReference type="Gene3D" id="1.20.5.4130">
    <property type="match status" value="1"/>
</dbReference>
<dbReference type="InterPro" id="IPR044974">
    <property type="entry name" value="Disease_R_plants"/>
</dbReference>
<dbReference type="Gene3D" id="1.10.10.10">
    <property type="entry name" value="Winged helix-like DNA-binding domain superfamily/Winged helix DNA-binding domain"/>
    <property type="match status" value="1"/>
</dbReference>
<organism evidence="9 10">
    <name type="scientific">Brassica napus</name>
    <name type="common">Rape</name>
    <dbReference type="NCBI Taxonomy" id="3708"/>
    <lineage>
        <taxon>Eukaryota</taxon>
        <taxon>Viridiplantae</taxon>
        <taxon>Streptophyta</taxon>
        <taxon>Embryophyta</taxon>
        <taxon>Tracheophyta</taxon>
        <taxon>Spermatophyta</taxon>
        <taxon>Magnoliopsida</taxon>
        <taxon>eudicotyledons</taxon>
        <taxon>Gunneridae</taxon>
        <taxon>Pentapetalae</taxon>
        <taxon>rosids</taxon>
        <taxon>malvids</taxon>
        <taxon>Brassicales</taxon>
        <taxon>Brassicaceae</taxon>
        <taxon>Brassiceae</taxon>
        <taxon>Brassica</taxon>
    </lineage>
</organism>
<dbReference type="Pfam" id="PF25282">
    <property type="entry name" value="POTRA1_3_Toc75"/>
    <property type="match status" value="1"/>
</dbReference>
<dbReference type="Pfam" id="PF18052">
    <property type="entry name" value="Rx_N"/>
    <property type="match status" value="1"/>
</dbReference>
<evidence type="ECO:0000259" key="5">
    <source>
        <dbReference type="Pfam" id="PF18052"/>
    </source>
</evidence>
<feature type="domain" description="Toc75-like POTRA" evidence="8">
    <location>
        <begin position="13"/>
        <end position="49"/>
    </location>
</feature>
<dbReference type="InterPro" id="IPR041118">
    <property type="entry name" value="Rx_N"/>
</dbReference>
<dbReference type="SUPFAM" id="SSF52058">
    <property type="entry name" value="L domain-like"/>
    <property type="match status" value="1"/>
</dbReference>
<dbReference type="EMBL" id="JAGKQM010000019">
    <property type="protein sequence ID" value="KAH0856710.1"/>
    <property type="molecule type" value="Genomic_DNA"/>
</dbReference>
<dbReference type="InterPro" id="IPR027417">
    <property type="entry name" value="P-loop_NTPase"/>
</dbReference>
<dbReference type="PRINTS" id="PR00364">
    <property type="entry name" value="DISEASERSIST"/>
</dbReference>
<evidence type="ECO:0000313" key="9">
    <source>
        <dbReference type="EMBL" id="KAH0856710.1"/>
    </source>
</evidence>
<feature type="domain" description="Disease resistance R13L4/SHOC-2-like LRR" evidence="7">
    <location>
        <begin position="759"/>
        <end position="890"/>
    </location>
</feature>
<feature type="domain" description="Disease resistance protein winged helix" evidence="6">
    <location>
        <begin position="627"/>
        <end position="697"/>
    </location>
</feature>
<dbReference type="PANTHER" id="PTHR23155:SF1193">
    <property type="entry name" value="DISEASE RESISTANCE PROTEIN RPP13-RELATED"/>
    <property type="match status" value="1"/>
</dbReference>
<dbReference type="InterPro" id="IPR036388">
    <property type="entry name" value="WH-like_DNA-bd_sf"/>
</dbReference>
<keyword evidence="2" id="KW-0547">Nucleotide-binding</keyword>
<dbReference type="InterPro" id="IPR058922">
    <property type="entry name" value="WHD_DRP"/>
</dbReference>
<evidence type="ECO:0000256" key="1">
    <source>
        <dbReference type="ARBA" id="ARBA00022737"/>
    </source>
</evidence>
<dbReference type="PANTHER" id="PTHR23155">
    <property type="entry name" value="DISEASE RESISTANCE PROTEIN RP"/>
    <property type="match status" value="1"/>
</dbReference>
<dbReference type="Gene3D" id="3.80.10.10">
    <property type="entry name" value="Ribonuclease Inhibitor"/>
    <property type="match status" value="1"/>
</dbReference>
<evidence type="ECO:0000256" key="3">
    <source>
        <dbReference type="ARBA" id="ARBA00022821"/>
    </source>
</evidence>
<gene>
    <name evidence="9" type="ORF">HID58_084971</name>
</gene>
<evidence type="ECO:0000259" key="8">
    <source>
        <dbReference type="Pfam" id="PF25282"/>
    </source>
</evidence>
<dbReference type="InterPro" id="IPR055414">
    <property type="entry name" value="LRR_R13L4/SHOC2-like"/>
</dbReference>
<protein>
    <submittedName>
        <fullName evidence="9">Uncharacterized protein</fullName>
    </submittedName>
</protein>
<reference evidence="9 10" key="1">
    <citation type="submission" date="2021-05" db="EMBL/GenBank/DDBJ databases">
        <title>Genome Assembly of Synthetic Allotetraploid Brassica napus Reveals Homoeologous Exchanges between Subgenomes.</title>
        <authorList>
            <person name="Davis J.T."/>
        </authorList>
    </citation>
    <scope>NUCLEOTIDE SEQUENCE [LARGE SCALE GENOMIC DNA]</scope>
    <source>
        <strain evidence="10">cv. Da-Ae</strain>
        <tissue evidence="9">Seedling</tissue>
    </source>
</reference>
<proteinExistence type="predicted"/>